<sequence>MRFEYVCRYCRQKIGAVEAPHWSLGDAMERLGLHHLEPDHQWDVIRPRDNQFEIQTVCDACEQAVAMHPELLLEGSIIQ</sequence>
<dbReference type="Proteomes" id="UP000642910">
    <property type="component" value="Unassembled WGS sequence"/>
</dbReference>
<name>A0ABS0EZZ1_9BACL</name>
<evidence type="ECO:0000313" key="1">
    <source>
        <dbReference type="EMBL" id="MBF8376619.1"/>
    </source>
</evidence>
<protein>
    <submittedName>
        <fullName evidence="1">DUF2757 family protein</fullName>
    </submittedName>
</protein>
<keyword evidence="2" id="KW-1185">Reference proteome</keyword>
<accession>A0ABS0EZZ1</accession>
<dbReference type="EMBL" id="JADPKZ010000023">
    <property type="protein sequence ID" value="MBF8376619.1"/>
    <property type="molecule type" value="Genomic_DNA"/>
</dbReference>
<organism evidence="1 2">
    <name type="scientific">Alicyclobacillus mali</name>
    <name type="common">ex Roth et al. 2021</name>
    <dbReference type="NCBI Taxonomy" id="1123961"/>
    <lineage>
        <taxon>Bacteria</taxon>
        <taxon>Bacillati</taxon>
        <taxon>Bacillota</taxon>
        <taxon>Bacilli</taxon>
        <taxon>Bacillales</taxon>
        <taxon>Alicyclobacillaceae</taxon>
        <taxon>Alicyclobacillus</taxon>
    </lineage>
</organism>
<reference evidence="1 2" key="1">
    <citation type="submission" date="2020-11" db="EMBL/GenBank/DDBJ databases">
        <title>Genomic insight of Alicyclobacillus mali FL 18 reveals a new arsenic-resistant strain, with potential in environmental biotechnology.</title>
        <authorList>
            <person name="Fiorentino G."/>
            <person name="Gallo G."/>
            <person name="Aulitto M."/>
        </authorList>
    </citation>
    <scope>NUCLEOTIDE SEQUENCE [LARGE SCALE GENOMIC DNA]</scope>
    <source>
        <strain evidence="1 2">FL 18</strain>
    </source>
</reference>
<comment type="caution">
    <text evidence="1">The sequence shown here is derived from an EMBL/GenBank/DDBJ whole genome shotgun (WGS) entry which is preliminary data.</text>
</comment>
<gene>
    <name evidence="1" type="ORF">IW967_01845</name>
</gene>
<evidence type="ECO:0000313" key="2">
    <source>
        <dbReference type="Proteomes" id="UP000642910"/>
    </source>
</evidence>
<dbReference type="InterPro" id="IPR020115">
    <property type="entry name" value="Fin"/>
</dbReference>
<proteinExistence type="predicted"/>
<dbReference type="Pfam" id="PF10955">
    <property type="entry name" value="Fin"/>
    <property type="match status" value="1"/>
</dbReference>
<dbReference type="RefSeq" id="WP_012809625.1">
    <property type="nucleotide sequence ID" value="NZ_JADPKZ010000023.1"/>
</dbReference>